<keyword evidence="2" id="KW-1185">Reference proteome</keyword>
<dbReference type="EMBL" id="QGGY01000016">
    <property type="protein sequence ID" value="PWJ72721.1"/>
    <property type="molecule type" value="Genomic_DNA"/>
</dbReference>
<evidence type="ECO:0000313" key="1">
    <source>
        <dbReference type="EMBL" id="PWJ72721.1"/>
    </source>
</evidence>
<accession>A0AB73SZ05</accession>
<name>A0AB73SZ05_9FIRM</name>
<gene>
    <name evidence="1" type="ORF">C7383_11635</name>
</gene>
<organism evidence="1 2">
    <name type="scientific">Murimonas intestini</name>
    <dbReference type="NCBI Taxonomy" id="1337051"/>
    <lineage>
        <taxon>Bacteria</taxon>
        <taxon>Bacillati</taxon>
        <taxon>Bacillota</taxon>
        <taxon>Clostridia</taxon>
        <taxon>Lachnospirales</taxon>
        <taxon>Lachnospiraceae</taxon>
        <taxon>Murimonas</taxon>
    </lineage>
</organism>
<sequence length="180" mass="20894">MKNEKREYPHFALCGLSCGLCPMYHISENDHCPGCGRPSCVYVKCAKEHGKVEYCGLCPDYPCEKYTKAEPYDSFITCRSVQRDFERLRRDGIEVFSAVLDEKVEILRYLLREYNDGRRKSFFCLAVNLLELEDIKTVMNELEENYDENAPLRERGAQAAGLFRTMADKRGIVLKLNRKK</sequence>
<evidence type="ECO:0008006" key="3">
    <source>
        <dbReference type="Google" id="ProtNLM"/>
    </source>
</evidence>
<dbReference type="Proteomes" id="UP000245412">
    <property type="component" value="Unassembled WGS sequence"/>
</dbReference>
<dbReference type="RefSeq" id="WP_109748191.1">
    <property type="nucleotide sequence ID" value="NZ_CABJAT010000004.1"/>
</dbReference>
<comment type="caution">
    <text evidence="1">The sequence shown here is derived from an EMBL/GenBank/DDBJ whole genome shotgun (WGS) entry which is preliminary data.</text>
</comment>
<dbReference type="AlphaFoldDB" id="A0AB73SZ05"/>
<evidence type="ECO:0000313" key="2">
    <source>
        <dbReference type="Proteomes" id="UP000245412"/>
    </source>
</evidence>
<protein>
    <recommendedName>
        <fullName evidence="3">DUF3795 domain-containing protein</fullName>
    </recommendedName>
</protein>
<reference evidence="1 2" key="1">
    <citation type="submission" date="2018-05" db="EMBL/GenBank/DDBJ databases">
        <authorList>
            <person name="Goeker M."/>
            <person name="Huntemann M."/>
            <person name="Clum A."/>
            <person name="Pillay M."/>
            <person name="Palaniappan K."/>
            <person name="Varghese N."/>
            <person name="Mikhailova N."/>
            <person name="Stamatis D."/>
            <person name="Reddy T."/>
            <person name="Daum C."/>
            <person name="Shapiro N."/>
            <person name="Ivanova N."/>
            <person name="Kyrpides N."/>
            <person name="Woyke T."/>
        </authorList>
    </citation>
    <scope>NUCLEOTIDE SEQUENCE [LARGE SCALE GENOMIC DNA]</scope>
    <source>
        <strain evidence="1 2">DSM 26524</strain>
    </source>
</reference>
<proteinExistence type="predicted"/>